<name>A0A811UQL1_CERCA</name>
<gene>
    <name evidence="2" type="ORF">CCAP1982_LOCUS8666</name>
</gene>
<proteinExistence type="predicted"/>
<dbReference type="Proteomes" id="UP000606786">
    <property type="component" value="Unassembled WGS sequence"/>
</dbReference>
<sequence>MLVNMWIMSHQHHRRITNNQPTKQITGNNNHSKNKNKLPTDPPTRQPINRPSEQLTTYTFPYQPVAAAFI</sequence>
<dbReference type="AlphaFoldDB" id="A0A811UQL1"/>
<reference evidence="2" key="1">
    <citation type="submission" date="2020-11" db="EMBL/GenBank/DDBJ databases">
        <authorList>
            <person name="Whitehead M."/>
        </authorList>
    </citation>
    <scope>NUCLEOTIDE SEQUENCE</scope>
    <source>
        <strain evidence="2">EGII</strain>
    </source>
</reference>
<feature type="compositionally biased region" description="Polar residues" evidence="1">
    <location>
        <begin position="17"/>
        <end position="31"/>
    </location>
</feature>
<evidence type="ECO:0000313" key="2">
    <source>
        <dbReference type="EMBL" id="CAD7000175.1"/>
    </source>
</evidence>
<dbReference type="EMBL" id="CAJHJT010000012">
    <property type="protein sequence ID" value="CAD7000175.1"/>
    <property type="molecule type" value="Genomic_DNA"/>
</dbReference>
<feature type="compositionally biased region" description="Polar residues" evidence="1">
    <location>
        <begin position="46"/>
        <end position="55"/>
    </location>
</feature>
<evidence type="ECO:0000256" key="1">
    <source>
        <dbReference type="SAM" id="MobiDB-lite"/>
    </source>
</evidence>
<accession>A0A811UQL1</accession>
<keyword evidence="3" id="KW-1185">Reference proteome</keyword>
<evidence type="ECO:0000313" key="3">
    <source>
        <dbReference type="Proteomes" id="UP000606786"/>
    </source>
</evidence>
<feature type="region of interest" description="Disordered" evidence="1">
    <location>
        <begin position="11"/>
        <end position="55"/>
    </location>
</feature>
<organism evidence="2 3">
    <name type="scientific">Ceratitis capitata</name>
    <name type="common">Mediterranean fruit fly</name>
    <name type="synonym">Tephritis capitata</name>
    <dbReference type="NCBI Taxonomy" id="7213"/>
    <lineage>
        <taxon>Eukaryota</taxon>
        <taxon>Metazoa</taxon>
        <taxon>Ecdysozoa</taxon>
        <taxon>Arthropoda</taxon>
        <taxon>Hexapoda</taxon>
        <taxon>Insecta</taxon>
        <taxon>Pterygota</taxon>
        <taxon>Neoptera</taxon>
        <taxon>Endopterygota</taxon>
        <taxon>Diptera</taxon>
        <taxon>Brachycera</taxon>
        <taxon>Muscomorpha</taxon>
        <taxon>Tephritoidea</taxon>
        <taxon>Tephritidae</taxon>
        <taxon>Ceratitis</taxon>
        <taxon>Ceratitis</taxon>
    </lineage>
</organism>
<protein>
    <submittedName>
        <fullName evidence="2">(Mediterranean fruit fly) hypothetical protein</fullName>
    </submittedName>
</protein>
<comment type="caution">
    <text evidence="2">The sequence shown here is derived from an EMBL/GenBank/DDBJ whole genome shotgun (WGS) entry which is preliminary data.</text>
</comment>